<dbReference type="GO" id="GO:0008654">
    <property type="term" value="P:phospholipid biosynthetic process"/>
    <property type="evidence" value="ECO:0007669"/>
    <property type="project" value="TreeGrafter"/>
</dbReference>
<evidence type="ECO:0000259" key="1">
    <source>
        <dbReference type="SMART" id="SM00563"/>
    </source>
</evidence>
<evidence type="ECO:0000313" key="2">
    <source>
        <dbReference type="EMBL" id="KGL92012.1"/>
    </source>
</evidence>
<dbReference type="GO" id="GO:0006072">
    <property type="term" value="P:glycerol-3-phosphate metabolic process"/>
    <property type="evidence" value="ECO:0007669"/>
    <property type="project" value="TreeGrafter"/>
</dbReference>
<gene>
    <name evidence="2" type="ORF">N301_00825</name>
</gene>
<reference evidence="3" key="1">
    <citation type="journal article" date="2014" name="Science">
        <title>Comparative genomics reveals insights into avian genome evolution and adaptation.</title>
        <authorList>
            <consortium name="Avian Genome Consortium"/>
            <person name="Zhang G."/>
            <person name="Li C."/>
            <person name="Li Q."/>
            <person name="Li B."/>
            <person name="Larkin D.M."/>
            <person name="Lee C."/>
            <person name="Storz J.F."/>
            <person name="Antunes A."/>
            <person name="Greenwold M.J."/>
            <person name="Meredith R.W."/>
            <person name="Odeen A."/>
            <person name="Cui J."/>
            <person name="Zhou Q."/>
            <person name="Xu L."/>
            <person name="Pan H."/>
            <person name="Wang Z."/>
            <person name="Jin L."/>
            <person name="Zhang P."/>
            <person name="Hu H."/>
            <person name="Yang W."/>
            <person name="Hu J."/>
            <person name="Xiao J."/>
            <person name="Yang Z."/>
            <person name="Liu Y."/>
            <person name="Xie Q."/>
            <person name="Yu H."/>
            <person name="Lian J."/>
            <person name="Wen P."/>
            <person name="Zhang F."/>
            <person name="Li H."/>
            <person name="Zeng Y."/>
            <person name="Xiong Z."/>
            <person name="Liu S."/>
            <person name="Zhou L."/>
            <person name="Huang Z."/>
            <person name="An N."/>
            <person name="Wang J."/>
            <person name="Zheng Q."/>
            <person name="Xiong Y."/>
            <person name="Wang G."/>
            <person name="Wang B."/>
            <person name="Wang J."/>
            <person name="Fan Y."/>
            <person name="da Fonseca R.R."/>
            <person name="Alfaro-Nunez A."/>
            <person name="Schubert M."/>
            <person name="Orlando L."/>
            <person name="Mourier T."/>
            <person name="Howard J.T."/>
            <person name="Ganapathy G."/>
            <person name="Pfenning A."/>
            <person name="Whitney O."/>
            <person name="Rivas M.V."/>
            <person name="Hara E."/>
            <person name="Smith J."/>
            <person name="Farre M."/>
            <person name="Narayan J."/>
            <person name="Slavov G."/>
            <person name="Romanov M.N."/>
            <person name="Borges R."/>
            <person name="Machado J.P."/>
            <person name="Khan I."/>
            <person name="Springer M.S."/>
            <person name="Gatesy J."/>
            <person name="Hoffmann F.G."/>
            <person name="Opazo J.C."/>
            <person name="Hastad O."/>
            <person name="Sawyer R.H."/>
            <person name="Kim H."/>
            <person name="Kim K.W."/>
            <person name="Kim H.J."/>
            <person name="Cho S."/>
            <person name="Li N."/>
            <person name="Huang Y."/>
            <person name="Bruford M.W."/>
            <person name="Zhan X."/>
            <person name="Dixon A."/>
            <person name="Bertelsen M.F."/>
            <person name="Derryberry E."/>
            <person name="Warren W."/>
            <person name="Wilson R.K."/>
            <person name="Li S."/>
            <person name="Ray D.A."/>
            <person name="Green R.E."/>
            <person name="O'Brien S.J."/>
            <person name="Griffin D."/>
            <person name="Johnson W.E."/>
            <person name="Haussler D."/>
            <person name="Ryder O.A."/>
            <person name="Willerslev E."/>
            <person name="Graves G.R."/>
            <person name="Alstrom P."/>
            <person name="Fjeldsa J."/>
            <person name="Mindell D.P."/>
            <person name="Edwards S.V."/>
            <person name="Braun E.L."/>
            <person name="Rahbek C."/>
            <person name="Burt D.W."/>
            <person name="Houde P."/>
            <person name="Zhang Y."/>
            <person name="Yang H."/>
            <person name="Wang J."/>
            <person name="Jarvis E.D."/>
            <person name="Gilbert M.T."/>
            <person name="Wang J."/>
        </authorList>
    </citation>
    <scope>NUCLEOTIDE SEQUENCE [LARGE SCALE GENOMIC DNA]</scope>
</reference>
<feature type="domain" description="Phospholipid/glycerol acyltransferase" evidence="1">
    <location>
        <begin position="184"/>
        <end position="316"/>
    </location>
</feature>
<dbReference type="SMART" id="SM00563">
    <property type="entry name" value="PlsC"/>
    <property type="match status" value="1"/>
</dbReference>
<feature type="non-terminal residue" evidence="2">
    <location>
        <position position="1"/>
    </location>
</feature>
<sequence>WACDSGQKLEMFIPFLGKCRPFSGRCCPTCTPKSWDGFYHKHLSSLGFRDAIRVTEEDTRYRGWLVRRVCAFLAVWDWKIPADTPRDLPARICRSKRVRDVTAGRSRVSRGDGKSHCRRCKEKILAILAEIQAPLSLLTLRLCNWFLLKLLNRLFLSVQLHRGQLEMVLRATRTPPSLQPDVPLVFLSTHKSQLDGLLLSFLLFSQGLGVPRVTVGGQVCSPRLRALLARLGGIFLPRRTEQTSSEQDEGLPGAVLATYVEEVLRSQQPLLIFLEEPPIALRLSAAARQWLALVYRAVRDGAVPDVLLVPVGIAYDVVPGGLQREGVQSAQPLGLGNCLWAACRAACQNLGCARVDFAQPFSLQEFVAKNLIQQSCREKPLEELLLPAILGTPGQLDPKKAEFWSPNPVTVASLGPEEEILVTELGLHSLSGEGGDYLILLFLQGIFLSCLMLDFAWLLEEILLRQRDVGFSGQLRALVQHSLTLLASQITLYHLSPVGDILVVPKASAVALKELSHHSAAILPVFAGEAVGACAIHALLMEMLPFLGVTVGPSAIVLSQDELRRKTLELLRLLPPNLLGLQPCKPLDCLSQDIVDKLLLCGLLEAEE</sequence>
<dbReference type="PANTHER" id="PTHR12563:SF15">
    <property type="entry name" value="GLYCEROL-3-PHOSPHATE ACYLTRANSFERASE 2, MITOCHONDRIAL"/>
    <property type="match status" value="1"/>
</dbReference>
<dbReference type="Proteomes" id="UP000053858">
    <property type="component" value="Unassembled WGS sequence"/>
</dbReference>
<dbReference type="EMBL" id="KL871379">
    <property type="protein sequence ID" value="KGL92012.1"/>
    <property type="molecule type" value="Genomic_DNA"/>
</dbReference>
<dbReference type="GO" id="GO:0034587">
    <property type="term" value="P:piRNA processing"/>
    <property type="evidence" value="ECO:0007669"/>
    <property type="project" value="TreeGrafter"/>
</dbReference>
<dbReference type="Pfam" id="PF01553">
    <property type="entry name" value="Acyltransferase"/>
    <property type="match status" value="1"/>
</dbReference>
<dbReference type="GO" id="GO:0031966">
    <property type="term" value="C:mitochondrial membrane"/>
    <property type="evidence" value="ECO:0007669"/>
    <property type="project" value="TreeGrafter"/>
</dbReference>
<protein>
    <recommendedName>
        <fullName evidence="1">Phospholipid/glycerol acyltransferase domain-containing protein</fullName>
    </recommendedName>
</protein>
<organism evidence="2 3">
    <name type="scientific">Charadrius vociferus</name>
    <name type="common">Killdeer</name>
    <name type="synonym">Aegialitis vocifera</name>
    <dbReference type="NCBI Taxonomy" id="50402"/>
    <lineage>
        <taxon>Eukaryota</taxon>
        <taxon>Metazoa</taxon>
        <taxon>Chordata</taxon>
        <taxon>Craniata</taxon>
        <taxon>Vertebrata</taxon>
        <taxon>Euteleostomi</taxon>
        <taxon>Archelosauria</taxon>
        <taxon>Archosauria</taxon>
        <taxon>Dinosauria</taxon>
        <taxon>Saurischia</taxon>
        <taxon>Theropoda</taxon>
        <taxon>Coelurosauria</taxon>
        <taxon>Aves</taxon>
        <taxon>Neognathae</taxon>
        <taxon>Neoaves</taxon>
        <taxon>Charadriiformes</taxon>
        <taxon>Charadriidae</taxon>
        <taxon>Charadrius</taxon>
    </lineage>
</organism>
<keyword evidence="3" id="KW-1185">Reference proteome</keyword>
<feature type="non-terminal residue" evidence="2">
    <location>
        <position position="608"/>
    </location>
</feature>
<dbReference type="STRING" id="50402.A0A0A0ADQ4"/>
<accession>A0A0A0ADQ4</accession>
<dbReference type="InterPro" id="IPR002123">
    <property type="entry name" value="Plipid/glycerol_acylTrfase"/>
</dbReference>
<dbReference type="GO" id="GO:0004366">
    <property type="term" value="F:glycerol-3-phosphate O-acyltransferase activity"/>
    <property type="evidence" value="ECO:0007669"/>
    <property type="project" value="TreeGrafter"/>
</dbReference>
<dbReference type="GO" id="GO:0006631">
    <property type="term" value="P:fatty acid metabolic process"/>
    <property type="evidence" value="ECO:0007669"/>
    <property type="project" value="TreeGrafter"/>
</dbReference>
<name>A0A0A0ADQ4_CHAVO</name>
<dbReference type="AlphaFoldDB" id="A0A0A0ADQ4"/>
<dbReference type="GO" id="GO:0019432">
    <property type="term" value="P:triglyceride biosynthetic process"/>
    <property type="evidence" value="ECO:0007669"/>
    <property type="project" value="TreeGrafter"/>
</dbReference>
<proteinExistence type="predicted"/>
<dbReference type="InterPro" id="IPR022284">
    <property type="entry name" value="GPAT/DHAPAT"/>
</dbReference>
<evidence type="ECO:0000313" key="3">
    <source>
        <dbReference type="Proteomes" id="UP000053858"/>
    </source>
</evidence>
<dbReference type="PANTHER" id="PTHR12563">
    <property type="entry name" value="GLYCEROL-3-PHOSPHATE ACYLTRANSFERASE"/>
    <property type="match status" value="1"/>
</dbReference>